<feature type="domain" description="HTH lysR-type" evidence="6">
    <location>
        <begin position="42"/>
        <end position="73"/>
    </location>
</feature>
<dbReference type="Gene3D" id="3.40.190.290">
    <property type="match status" value="1"/>
</dbReference>
<dbReference type="Pfam" id="PF00126">
    <property type="entry name" value="HTH_1"/>
    <property type="match status" value="1"/>
</dbReference>
<comment type="similarity">
    <text evidence="1">Belongs to the LysR transcriptional regulatory family.</text>
</comment>
<dbReference type="PROSITE" id="PS50931">
    <property type="entry name" value="HTH_LYSR"/>
    <property type="match status" value="1"/>
</dbReference>
<proteinExistence type="inferred from homology"/>
<organism evidence="7 8">
    <name type="scientific">Pollutimonas nitritireducens</name>
    <dbReference type="NCBI Taxonomy" id="2045209"/>
    <lineage>
        <taxon>Bacteria</taxon>
        <taxon>Pseudomonadati</taxon>
        <taxon>Pseudomonadota</taxon>
        <taxon>Betaproteobacteria</taxon>
        <taxon>Burkholderiales</taxon>
        <taxon>Alcaligenaceae</taxon>
        <taxon>Pollutimonas</taxon>
    </lineage>
</organism>
<dbReference type="Gene3D" id="1.10.10.10">
    <property type="entry name" value="Winged helix-like DNA-binding domain superfamily/Winged helix DNA-binding domain"/>
    <property type="match status" value="1"/>
</dbReference>
<evidence type="ECO:0000256" key="3">
    <source>
        <dbReference type="ARBA" id="ARBA00023125"/>
    </source>
</evidence>
<keyword evidence="4" id="KW-0804">Transcription</keyword>
<keyword evidence="2" id="KW-0805">Transcription regulation</keyword>
<evidence type="ECO:0000256" key="5">
    <source>
        <dbReference type="SAM" id="MobiDB-lite"/>
    </source>
</evidence>
<evidence type="ECO:0000256" key="1">
    <source>
        <dbReference type="ARBA" id="ARBA00009437"/>
    </source>
</evidence>
<keyword evidence="8" id="KW-1185">Reference proteome</keyword>
<dbReference type="AlphaFoldDB" id="A0A2N4UKE5"/>
<evidence type="ECO:0000259" key="6">
    <source>
        <dbReference type="PROSITE" id="PS50931"/>
    </source>
</evidence>
<dbReference type="Proteomes" id="UP000234328">
    <property type="component" value="Unassembled WGS sequence"/>
</dbReference>
<evidence type="ECO:0000313" key="7">
    <source>
        <dbReference type="EMBL" id="PLC55501.1"/>
    </source>
</evidence>
<gene>
    <name evidence="7" type="ORF">CR155_00105</name>
</gene>
<dbReference type="Pfam" id="PF03466">
    <property type="entry name" value="LysR_substrate"/>
    <property type="match status" value="1"/>
</dbReference>
<dbReference type="PANTHER" id="PTHR30419">
    <property type="entry name" value="HTH-TYPE TRANSCRIPTIONAL REGULATOR YBHD"/>
    <property type="match status" value="1"/>
</dbReference>
<dbReference type="SUPFAM" id="SSF53850">
    <property type="entry name" value="Periplasmic binding protein-like II"/>
    <property type="match status" value="1"/>
</dbReference>
<protein>
    <submittedName>
        <fullName evidence="7">LysR family transcriptional regulator</fullName>
    </submittedName>
</protein>
<dbReference type="EMBL" id="PDNV01000001">
    <property type="protein sequence ID" value="PLC55501.1"/>
    <property type="molecule type" value="Genomic_DNA"/>
</dbReference>
<evidence type="ECO:0000256" key="4">
    <source>
        <dbReference type="ARBA" id="ARBA00023163"/>
    </source>
</evidence>
<sequence length="332" mass="36984">MVVSLFVIVWKRAGDILPAIYDKHVTLNTKRHAYRYKFHSSLTQPGASKALQEIEAIFGVPLFVRSSRGLVANEMGRCAIRYARLMQTDLAHLRGEMEDILQGQGGRLNVGVIMGAVPLLTEELTRLLAQYPDVAVEIVEDTSARLLHLLDRGRLDVAICRRSVSAQPQLYDSIDIHHETLAVVSSIDHPMAGRGHLELVDLNASRWVVYSANMPMRRLLEREFYEAGLRFPHRLFETTSAFATLALLRRQPDIVALLALDVAEFFASMGVMRILPLELKSRSEPYQLVTRRGAALSRAAQLFLQSFHDAPEPSVGPANAPVTKNAPKMAGL</sequence>
<dbReference type="OrthoDB" id="8627799at2"/>
<dbReference type="GO" id="GO:0003700">
    <property type="term" value="F:DNA-binding transcription factor activity"/>
    <property type="evidence" value="ECO:0007669"/>
    <property type="project" value="InterPro"/>
</dbReference>
<keyword evidence="3" id="KW-0238">DNA-binding</keyword>
<accession>A0A2N4UKE5</accession>
<dbReference type="InterPro" id="IPR036388">
    <property type="entry name" value="WH-like_DNA-bd_sf"/>
</dbReference>
<evidence type="ECO:0000256" key="2">
    <source>
        <dbReference type="ARBA" id="ARBA00023015"/>
    </source>
</evidence>
<dbReference type="InterPro" id="IPR036390">
    <property type="entry name" value="WH_DNA-bd_sf"/>
</dbReference>
<comment type="caution">
    <text evidence="7">The sequence shown here is derived from an EMBL/GenBank/DDBJ whole genome shotgun (WGS) entry which is preliminary data.</text>
</comment>
<dbReference type="InterPro" id="IPR050950">
    <property type="entry name" value="HTH-type_LysR_regulators"/>
</dbReference>
<reference evidence="7 8" key="1">
    <citation type="submission" date="2017-10" db="EMBL/GenBank/DDBJ databases">
        <title>Two draft genome sequences of Pusillimonas sp. strains isolated from a nitrate- and radionuclide-contaminated groundwater in Russia.</title>
        <authorList>
            <person name="Grouzdev D.S."/>
            <person name="Tourova T.P."/>
            <person name="Goeva M.A."/>
            <person name="Babich T.L."/>
            <person name="Sokolova D.S."/>
            <person name="Abdullin R."/>
            <person name="Poltaraus A.B."/>
            <person name="Toshchakov S.V."/>
            <person name="Nazina T.N."/>
        </authorList>
    </citation>
    <scope>NUCLEOTIDE SEQUENCE [LARGE SCALE GENOMIC DNA]</scope>
    <source>
        <strain evidence="7 8">JR1/69-2-13</strain>
    </source>
</reference>
<dbReference type="PANTHER" id="PTHR30419:SF8">
    <property type="entry name" value="NITROGEN ASSIMILATION TRANSCRIPTIONAL ACTIVATOR-RELATED"/>
    <property type="match status" value="1"/>
</dbReference>
<dbReference type="SUPFAM" id="SSF46785">
    <property type="entry name" value="Winged helix' DNA-binding domain"/>
    <property type="match status" value="1"/>
</dbReference>
<feature type="region of interest" description="Disordered" evidence="5">
    <location>
        <begin position="312"/>
        <end position="332"/>
    </location>
</feature>
<dbReference type="GO" id="GO:0003677">
    <property type="term" value="F:DNA binding"/>
    <property type="evidence" value="ECO:0007669"/>
    <property type="project" value="UniProtKB-KW"/>
</dbReference>
<dbReference type="GO" id="GO:0005829">
    <property type="term" value="C:cytosol"/>
    <property type="evidence" value="ECO:0007669"/>
    <property type="project" value="TreeGrafter"/>
</dbReference>
<dbReference type="InterPro" id="IPR000847">
    <property type="entry name" value="LysR_HTH_N"/>
</dbReference>
<evidence type="ECO:0000313" key="8">
    <source>
        <dbReference type="Proteomes" id="UP000234328"/>
    </source>
</evidence>
<dbReference type="InterPro" id="IPR005119">
    <property type="entry name" value="LysR_subst-bd"/>
</dbReference>
<name>A0A2N4UKE5_9BURK</name>